<evidence type="ECO:0000256" key="4">
    <source>
        <dbReference type="ARBA" id="ARBA00023014"/>
    </source>
</evidence>
<evidence type="ECO:0000256" key="3">
    <source>
        <dbReference type="ARBA" id="ARBA00023004"/>
    </source>
</evidence>
<dbReference type="GO" id="GO:0046872">
    <property type="term" value="F:metal ion binding"/>
    <property type="evidence" value="ECO:0007669"/>
    <property type="project" value="UniProtKB-KW"/>
</dbReference>
<dbReference type="SUPFAM" id="SSF50022">
    <property type="entry name" value="ISP domain"/>
    <property type="match status" value="1"/>
</dbReference>
<organism evidence="6">
    <name type="scientific">uncultured bacterium EIL26B11</name>
    <dbReference type="NCBI Taxonomy" id="1768201"/>
    <lineage>
        <taxon>Bacteria</taxon>
        <taxon>environmental samples</taxon>
    </lineage>
</organism>
<feature type="domain" description="Rieske" evidence="5">
    <location>
        <begin position="1"/>
        <end position="96"/>
    </location>
</feature>
<dbReference type="EMBL" id="KT201089">
    <property type="protein sequence ID" value="ALS56166.1"/>
    <property type="molecule type" value="Genomic_DNA"/>
</dbReference>
<evidence type="ECO:0000256" key="1">
    <source>
        <dbReference type="ARBA" id="ARBA00022714"/>
    </source>
</evidence>
<accession>A0A0U2P1V0</accession>
<evidence type="ECO:0000313" key="6">
    <source>
        <dbReference type="EMBL" id="ALS56166.1"/>
    </source>
</evidence>
<dbReference type="PANTHER" id="PTHR21496:SF23">
    <property type="entry name" value="3-PHENYLPROPIONATE_CINNAMIC ACID DIOXYGENASE FERREDOXIN SUBUNIT"/>
    <property type="match status" value="1"/>
</dbReference>
<keyword evidence="2" id="KW-0479">Metal-binding</keyword>
<dbReference type="CDD" id="cd03528">
    <property type="entry name" value="Rieske_RO_ferredoxin"/>
    <property type="match status" value="1"/>
</dbReference>
<keyword evidence="3" id="KW-0408">Iron</keyword>
<dbReference type="PANTHER" id="PTHR21496">
    <property type="entry name" value="FERREDOXIN-RELATED"/>
    <property type="match status" value="1"/>
</dbReference>
<dbReference type="AlphaFoldDB" id="A0A0U2P1V0"/>
<protein>
    <submittedName>
        <fullName evidence="6">Putative ferredoxin subunit</fullName>
    </submittedName>
</protein>
<evidence type="ECO:0000259" key="5">
    <source>
        <dbReference type="PROSITE" id="PS51296"/>
    </source>
</evidence>
<keyword evidence="4" id="KW-0411">Iron-sulfur</keyword>
<dbReference type="PROSITE" id="PS51296">
    <property type="entry name" value="RIESKE"/>
    <property type="match status" value="1"/>
</dbReference>
<proteinExistence type="predicted"/>
<reference evidence="6" key="1">
    <citation type="journal article" date="2016" name="ISME J.">
        <title>Functional metagenomic screen reveals new and diverse microbial rhodopsins.</title>
        <authorList>
            <person name="Pushkarev A."/>
            <person name="Beja O."/>
        </authorList>
    </citation>
    <scope>NUCLEOTIDE SEQUENCE</scope>
</reference>
<dbReference type="InterPro" id="IPR036922">
    <property type="entry name" value="Rieske_2Fe-2S_sf"/>
</dbReference>
<evidence type="ECO:0000256" key="2">
    <source>
        <dbReference type="ARBA" id="ARBA00022723"/>
    </source>
</evidence>
<dbReference type="GO" id="GO:0051537">
    <property type="term" value="F:2 iron, 2 sulfur cluster binding"/>
    <property type="evidence" value="ECO:0007669"/>
    <property type="project" value="UniProtKB-KW"/>
</dbReference>
<dbReference type="Pfam" id="PF00355">
    <property type="entry name" value="Rieske"/>
    <property type="match status" value="1"/>
</dbReference>
<dbReference type="InterPro" id="IPR017941">
    <property type="entry name" value="Rieske_2Fe-2S"/>
</dbReference>
<keyword evidence="1" id="KW-0001">2Fe-2S</keyword>
<name>A0A0U2P1V0_9BACT</name>
<sequence length="102" mass="11105">MNTIKLSEFENTSVAKIDINGTTVAVFKVDEDYYAIQNMCSHSEADLADGEVYDCKVECPLHGAEFDLKTGEALTLPATKPVTVFTTEVDGDSLVIKENLDA</sequence>
<dbReference type="Gene3D" id="2.102.10.10">
    <property type="entry name" value="Rieske [2Fe-2S] iron-sulphur domain"/>
    <property type="match status" value="1"/>
</dbReference>